<evidence type="ECO:0000313" key="2">
    <source>
        <dbReference type="Proteomes" id="UP000236732"/>
    </source>
</evidence>
<evidence type="ECO:0000313" key="1">
    <source>
        <dbReference type="EMBL" id="SEG73909.1"/>
    </source>
</evidence>
<dbReference type="RefSeq" id="WP_160150299.1">
    <property type="nucleotide sequence ID" value="NZ_FNVT01000004.1"/>
</dbReference>
<gene>
    <name evidence="1" type="ORF">SAMN05444920_104124</name>
</gene>
<keyword evidence="2" id="KW-1185">Reference proteome</keyword>
<dbReference type="AlphaFoldDB" id="A0A1H6CLJ9"/>
<name>A0A1H6CLJ9_9ACTN</name>
<accession>A0A1H6CLJ9</accession>
<protein>
    <submittedName>
        <fullName evidence="1">Uncharacterized protein</fullName>
    </submittedName>
</protein>
<dbReference type="EMBL" id="FNVT01000004">
    <property type="protein sequence ID" value="SEG73909.1"/>
    <property type="molecule type" value="Genomic_DNA"/>
</dbReference>
<proteinExistence type="predicted"/>
<organism evidence="1 2">
    <name type="scientific">Nonomuraea solani</name>
    <dbReference type="NCBI Taxonomy" id="1144553"/>
    <lineage>
        <taxon>Bacteria</taxon>
        <taxon>Bacillati</taxon>
        <taxon>Actinomycetota</taxon>
        <taxon>Actinomycetes</taxon>
        <taxon>Streptosporangiales</taxon>
        <taxon>Streptosporangiaceae</taxon>
        <taxon>Nonomuraea</taxon>
    </lineage>
</organism>
<sequence>MTRYHDVAAETLRAETLPAVSHNAPDQEAPAKVAALLSKDARIGP</sequence>
<dbReference type="Proteomes" id="UP000236732">
    <property type="component" value="Unassembled WGS sequence"/>
</dbReference>
<reference evidence="1 2" key="1">
    <citation type="submission" date="2016-10" db="EMBL/GenBank/DDBJ databases">
        <authorList>
            <person name="de Groot N.N."/>
        </authorList>
    </citation>
    <scope>NUCLEOTIDE SEQUENCE [LARGE SCALE GENOMIC DNA]</scope>
    <source>
        <strain evidence="1 2">CGMCC 4.7037</strain>
    </source>
</reference>